<dbReference type="SUPFAM" id="SSF46689">
    <property type="entry name" value="Homeodomain-like"/>
    <property type="match status" value="1"/>
</dbReference>
<name>A0A2D0N415_FLAN2</name>
<dbReference type="PANTHER" id="PTHR43433">
    <property type="entry name" value="HYDROLASE, ALPHA/BETA FOLD FAMILY PROTEIN"/>
    <property type="match status" value="1"/>
</dbReference>
<evidence type="ECO:0000313" key="5">
    <source>
        <dbReference type="EMBL" id="PHN03292.1"/>
    </source>
</evidence>
<dbReference type="SMART" id="SM00342">
    <property type="entry name" value="HTH_ARAC"/>
    <property type="match status" value="1"/>
</dbReference>
<dbReference type="InterPro" id="IPR050471">
    <property type="entry name" value="AB_hydrolase"/>
</dbReference>
<dbReference type="Gene3D" id="3.40.50.1820">
    <property type="entry name" value="alpha/beta hydrolase"/>
    <property type="match status" value="1"/>
</dbReference>
<evidence type="ECO:0000256" key="2">
    <source>
        <dbReference type="ARBA" id="ARBA00023125"/>
    </source>
</evidence>
<dbReference type="InterPro" id="IPR018060">
    <property type="entry name" value="HTH_AraC"/>
</dbReference>
<protein>
    <submittedName>
        <fullName evidence="5">Adenylate/guanylate cyclase domain-containing protein</fullName>
    </submittedName>
</protein>
<dbReference type="InterPro" id="IPR000073">
    <property type="entry name" value="AB_hydrolase_1"/>
</dbReference>
<keyword evidence="2" id="KW-0238">DNA-binding</keyword>
<dbReference type="Pfam" id="PF12146">
    <property type="entry name" value="Hydrolase_4"/>
    <property type="match status" value="1"/>
</dbReference>
<feature type="domain" description="HTH araC/xylS-type" evidence="4">
    <location>
        <begin position="309"/>
        <end position="407"/>
    </location>
</feature>
<organism evidence="5 6">
    <name type="scientific">Flavilitoribacter nigricans (strain ATCC 23147 / DSM 23189 / NBRC 102662 / NCIMB 1420 / SS-2)</name>
    <name type="common">Lewinella nigricans</name>
    <dbReference type="NCBI Taxonomy" id="1122177"/>
    <lineage>
        <taxon>Bacteria</taxon>
        <taxon>Pseudomonadati</taxon>
        <taxon>Bacteroidota</taxon>
        <taxon>Saprospiria</taxon>
        <taxon>Saprospirales</taxon>
        <taxon>Lewinellaceae</taxon>
        <taxon>Flavilitoribacter</taxon>
    </lineage>
</organism>
<proteinExistence type="predicted"/>
<dbReference type="Proteomes" id="UP000223913">
    <property type="component" value="Unassembled WGS sequence"/>
</dbReference>
<dbReference type="GO" id="GO:0043565">
    <property type="term" value="F:sequence-specific DNA binding"/>
    <property type="evidence" value="ECO:0007669"/>
    <property type="project" value="InterPro"/>
</dbReference>
<dbReference type="GO" id="GO:0003700">
    <property type="term" value="F:DNA-binding transcription factor activity"/>
    <property type="evidence" value="ECO:0007669"/>
    <property type="project" value="InterPro"/>
</dbReference>
<dbReference type="AlphaFoldDB" id="A0A2D0N415"/>
<dbReference type="EMBL" id="PDUD01000033">
    <property type="protein sequence ID" value="PHN03292.1"/>
    <property type="molecule type" value="Genomic_DNA"/>
</dbReference>
<dbReference type="PRINTS" id="PR00111">
    <property type="entry name" value="ABHYDROLASE"/>
</dbReference>
<keyword evidence="3" id="KW-0804">Transcription</keyword>
<keyword evidence="1" id="KW-0805">Transcription regulation</keyword>
<dbReference type="Gene3D" id="1.10.10.60">
    <property type="entry name" value="Homeodomain-like"/>
    <property type="match status" value="2"/>
</dbReference>
<dbReference type="Pfam" id="PF12833">
    <property type="entry name" value="HTH_18"/>
    <property type="match status" value="1"/>
</dbReference>
<reference evidence="5 6" key="1">
    <citation type="submission" date="2017-10" db="EMBL/GenBank/DDBJ databases">
        <title>The draft genome sequence of Lewinella nigricans NBRC 102662.</title>
        <authorList>
            <person name="Wang K."/>
        </authorList>
    </citation>
    <scope>NUCLEOTIDE SEQUENCE [LARGE SCALE GENOMIC DNA]</scope>
    <source>
        <strain evidence="5 6">NBRC 102662</strain>
    </source>
</reference>
<evidence type="ECO:0000313" key="6">
    <source>
        <dbReference type="Proteomes" id="UP000223913"/>
    </source>
</evidence>
<accession>A0A2D0N415</accession>
<keyword evidence="6" id="KW-1185">Reference proteome</keyword>
<dbReference type="InterPro" id="IPR018062">
    <property type="entry name" value="HTH_AraC-typ_CS"/>
</dbReference>
<dbReference type="PROSITE" id="PS01124">
    <property type="entry name" value="HTH_ARAC_FAMILY_2"/>
    <property type="match status" value="1"/>
</dbReference>
<evidence type="ECO:0000256" key="3">
    <source>
        <dbReference type="ARBA" id="ARBA00023163"/>
    </source>
</evidence>
<gene>
    <name evidence="5" type="ORF">CRP01_28275</name>
</gene>
<comment type="caution">
    <text evidence="5">The sequence shown here is derived from an EMBL/GenBank/DDBJ whole genome shotgun (WGS) entry which is preliminary data.</text>
</comment>
<dbReference type="InterPro" id="IPR020449">
    <property type="entry name" value="Tscrpt_reg_AraC-type_HTH"/>
</dbReference>
<dbReference type="OrthoDB" id="1410704at2"/>
<sequence length="411" mass="46511">MFVSLGTVRDPMQKTETKYAQSGKVNIAYQIVGEGSLDLIIVAGWVTNVEEMWNMPELAAWLNRLSQFCRLIIFDKRGTGLSDRVEPGRLPGITQRMQDLRAIVEAADSREVAVLGLSEGGPLATLFAVEYPELVSHLLLYGSYARWIPDGEYPWGLSRQQHQKTLEHMQSNWGQPIGLHLMAPSRANDPATQERWATYLRRSASPGTAAALYRMNIEIDIREVLPKVTVPSLILHRTDDRLIEFGHSQYMHRQIPGAQLVQLPGDDHLPWFGDITEVIDAIQSFLIGGKAVVNAQDDILNPEDVTALYQVRQFLQESYAEKLQLKTLARRFGLNQYKLKYGFRKLFDTPVIAYQHQLRLETAKTMLRTTDIPIVEIADAVGYRQANNFSAAFKREFGMTPSHFRKLQGTG</sequence>
<dbReference type="PANTHER" id="PTHR43433:SF8">
    <property type="entry name" value="BIFUNCTIONAL LIPASE_ADENYLATE CYCLASE LIPJ"/>
    <property type="match status" value="1"/>
</dbReference>
<evidence type="ECO:0000259" key="4">
    <source>
        <dbReference type="PROSITE" id="PS01124"/>
    </source>
</evidence>
<dbReference type="InterPro" id="IPR029058">
    <property type="entry name" value="AB_hydrolase_fold"/>
</dbReference>
<dbReference type="SUPFAM" id="SSF53474">
    <property type="entry name" value="alpha/beta-Hydrolases"/>
    <property type="match status" value="1"/>
</dbReference>
<dbReference type="PROSITE" id="PS00041">
    <property type="entry name" value="HTH_ARAC_FAMILY_1"/>
    <property type="match status" value="1"/>
</dbReference>
<dbReference type="PRINTS" id="PR00032">
    <property type="entry name" value="HTHARAC"/>
</dbReference>
<dbReference type="InterPro" id="IPR009057">
    <property type="entry name" value="Homeodomain-like_sf"/>
</dbReference>
<evidence type="ECO:0000256" key="1">
    <source>
        <dbReference type="ARBA" id="ARBA00023015"/>
    </source>
</evidence>
<dbReference type="InterPro" id="IPR022742">
    <property type="entry name" value="Hydrolase_4"/>
</dbReference>